<feature type="chain" id="PRO_5035934360" evidence="2">
    <location>
        <begin position="18"/>
        <end position="242"/>
    </location>
</feature>
<dbReference type="OrthoDB" id="10326172at2759"/>
<dbReference type="AlphaFoldDB" id="A0A8S1RV44"/>
<reference evidence="3" key="1">
    <citation type="submission" date="2021-01" db="EMBL/GenBank/DDBJ databases">
        <authorList>
            <consortium name="Genoscope - CEA"/>
            <person name="William W."/>
        </authorList>
    </citation>
    <scope>NUCLEOTIDE SEQUENCE</scope>
</reference>
<dbReference type="EMBL" id="CAJJDP010000003">
    <property type="protein sequence ID" value="CAD8132881.1"/>
    <property type="molecule type" value="Genomic_DNA"/>
</dbReference>
<gene>
    <name evidence="3" type="ORF">POCTA_138.1.T0040175</name>
</gene>
<dbReference type="OMA" id="PDECISV"/>
<evidence type="ECO:0000313" key="4">
    <source>
        <dbReference type="Proteomes" id="UP000683925"/>
    </source>
</evidence>
<evidence type="ECO:0000256" key="2">
    <source>
        <dbReference type="SAM" id="SignalP"/>
    </source>
</evidence>
<evidence type="ECO:0000256" key="1">
    <source>
        <dbReference type="SAM" id="MobiDB-lite"/>
    </source>
</evidence>
<protein>
    <submittedName>
        <fullName evidence="3">Uncharacterized protein</fullName>
    </submittedName>
</protein>
<feature type="region of interest" description="Disordered" evidence="1">
    <location>
        <begin position="197"/>
        <end position="232"/>
    </location>
</feature>
<sequence>MKFLIVILLIVATSSTAITFNSKCTAKVAKLTPKFSKLYANVNEKKFTSSLKELVGIVKSLVAIKTSCSGAEGVDLSSFQEKIGTCLKDGFELASNGYKSYNEFEEDGFSDMLVDSLIDMSHLVEPVITNCWGDEVKSVLGFVLPDECISVIDNAAKVTLEIIEQKERPLLVTKGLLNLRKVFKESKKVCPFVETLIPDSDDEDSDSFEDDSEDSDSFDDDYEDSDSSEGGDDLEALFELFE</sequence>
<feature type="compositionally biased region" description="Acidic residues" evidence="1">
    <location>
        <begin position="199"/>
        <end position="232"/>
    </location>
</feature>
<name>A0A8S1RV44_PAROT</name>
<keyword evidence="4" id="KW-1185">Reference proteome</keyword>
<comment type="caution">
    <text evidence="3">The sequence shown here is derived from an EMBL/GenBank/DDBJ whole genome shotgun (WGS) entry which is preliminary data.</text>
</comment>
<organism evidence="3 4">
    <name type="scientific">Paramecium octaurelia</name>
    <dbReference type="NCBI Taxonomy" id="43137"/>
    <lineage>
        <taxon>Eukaryota</taxon>
        <taxon>Sar</taxon>
        <taxon>Alveolata</taxon>
        <taxon>Ciliophora</taxon>
        <taxon>Intramacronucleata</taxon>
        <taxon>Oligohymenophorea</taxon>
        <taxon>Peniculida</taxon>
        <taxon>Parameciidae</taxon>
        <taxon>Paramecium</taxon>
    </lineage>
</organism>
<dbReference type="Proteomes" id="UP000683925">
    <property type="component" value="Unassembled WGS sequence"/>
</dbReference>
<proteinExistence type="predicted"/>
<feature type="signal peptide" evidence="2">
    <location>
        <begin position="1"/>
        <end position="17"/>
    </location>
</feature>
<accession>A0A8S1RV44</accession>
<evidence type="ECO:0000313" key="3">
    <source>
        <dbReference type="EMBL" id="CAD8132881.1"/>
    </source>
</evidence>
<keyword evidence="2" id="KW-0732">Signal</keyword>